<evidence type="ECO:0000313" key="5">
    <source>
        <dbReference type="Proteomes" id="UP000192277"/>
    </source>
</evidence>
<sequence>MAAITGLLQRLTTLVRNVLRALWVFFPGILFLVLTLACFWNLAQGKDLMVLATEHRGFFLLFQSFLSFLVLVSWYAARTVANAKRQCVYAAPDYLPEGYYKHMPRFIGFTLFSIIMLAFVQTPLFGYDIESDSKLFFWLLIASVPYYFWMNRFFERRFKTIRLNKLFFVTVVILVGGSSLITANIRRYSWLVIVMMLVLQACFMILVVTRREALEKEKKSGKKVVPVTSKRFRLASFLGIPPEEIRFHIAFLLISLVALVIYLACTLNVAFAVSLGTFPFVLLAFSVFMGFGFIMTFISVRIGINIHIIFLLLVFIFGQWTERHHVALVQKKDTIKESFADKASVKDYFIQWVKDRDTLIRKSKEFPVYFVLSDGGASRSGYWVASVLGKLEDTSQHGFSKHLFCLSGASGGSVGNAAFYTLLKDAADRPDKDLPGNQPFYQAGKEYLRSDFLTYTLSRMLGHDFLVTMFPFNTGDDRAKALTDALEQAPKDSVLLKNQLQVPFSELAVYKNRVNTKLPILCVNTTRMQDGAPSVISTIAIDPITFNNRIDVLARLTGKNDMKLSTAVVLGASFPYISPAGRIDGLKFLKQGPTEFPFYFVDGGYVDNSGAGVVHEMIIKLNALRDSICASKNDTILQSNCQKITFYVMHISNGPEGDILLKKVNPFVNDLAAPIKTLMGAYGVQTSINDSRLKNYLSGLYRNNLHYKPINLYRPQEPLKYSMNWVISGRTLDSMDQRLYSGDVRAYMVKILQELKR</sequence>
<reference evidence="4 5" key="1">
    <citation type="submission" date="2016-04" db="EMBL/GenBank/DDBJ databases">
        <authorList>
            <person name="Chen L."/>
            <person name="Zhuang W."/>
            <person name="Wang G."/>
        </authorList>
    </citation>
    <scope>NUCLEOTIDE SEQUENCE [LARGE SCALE GENOMIC DNA]</scope>
    <source>
        <strain evidence="5">GR20</strain>
    </source>
</reference>
<dbReference type="InterPro" id="IPR002641">
    <property type="entry name" value="PNPLA_dom"/>
</dbReference>
<keyword evidence="1" id="KW-0443">Lipid metabolism</keyword>
<feature type="domain" description="PNPLA" evidence="3">
    <location>
        <begin position="374"/>
        <end position="612"/>
    </location>
</feature>
<feature type="transmembrane region" description="Helical" evidence="2">
    <location>
        <begin position="277"/>
        <end position="295"/>
    </location>
</feature>
<dbReference type="RefSeq" id="WP_014222332.1">
    <property type="nucleotide sequence ID" value="NZ_LWBO01000001.1"/>
</dbReference>
<feature type="transmembrane region" description="Helical" evidence="2">
    <location>
        <begin position="302"/>
        <end position="320"/>
    </location>
</feature>
<dbReference type="InterPro" id="IPR016035">
    <property type="entry name" value="Acyl_Trfase/lysoPLipase"/>
</dbReference>
<dbReference type="SUPFAM" id="SSF52151">
    <property type="entry name" value="FabD/lysophospholipase-like"/>
    <property type="match status" value="1"/>
</dbReference>
<dbReference type="Proteomes" id="UP000192277">
    <property type="component" value="Unassembled WGS sequence"/>
</dbReference>
<protein>
    <recommendedName>
        <fullName evidence="3">PNPLA domain-containing protein</fullName>
    </recommendedName>
</protein>
<dbReference type="EMBL" id="LWBO01000001">
    <property type="protein sequence ID" value="OQP54798.1"/>
    <property type="molecule type" value="Genomic_DNA"/>
</dbReference>
<accession>A0ABX3P4J1</accession>
<gene>
    <name evidence="4" type="ORF">A4D02_00270</name>
</gene>
<evidence type="ECO:0000259" key="3">
    <source>
        <dbReference type="Pfam" id="PF01734"/>
    </source>
</evidence>
<keyword evidence="2" id="KW-1133">Transmembrane helix</keyword>
<name>A0ABX3P4J1_9BACT</name>
<keyword evidence="5" id="KW-1185">Reference proteome</keyword>
<evidence type="ECO:0000256" key="1">
    <source>
        <dbReference type="ARBA" id="ARBA00023098"/>
    </source>
</evidence>
<proteinExistence type="predicted"/>
<organism evidence="4 5">
    <name type="scientific">Niastella koreensis</name>
    <dbReference type="NCBI Taxonomy" id="354356"/>
    <lineage>
        <taxon>Bacteria</taxon>
        <taxon>Pseudomonadati</taxon>
        <taxon>Bacteroidota</taxon>
        <taxon>Chitinophagia</taxon>
        <taxon>Chitinophagales</taxon>
        <taxon>Chitinophagaceae</taxon>
        <taxon>Niastella</taxon>
    </lineage>
</organism>
<keyword evidence="2" id="KW-0472">Membrane</keyword>
<dbReference type="Gene3D" id="3.40.1090.10">
    <property type="entry name" value="Cytosolic phospholipase A2 catalytic domain"/>
    <property type="match status" value="1"/>
</dbReference>
<feature type="transmembrane region" description="Helical" evidence="2">
    <location>
        <begin position="135"/>
        <end position="154"/>
    </location>
</feature>
<keyword evidence="2" id="KW-0812">Transmembrane</keyword>
<feature type="transmembrane region" description="Helical" evidence="2">
    <location>
        <begin position="58"/>
        <end position="77"/>
    </location>
</feature>
<evidence type="ECO:0000256" key="2">
    <source>
        <dbReference type="SAM" id="Phobius"/>
    </source>
</evidence>
<feature type="transmembrane region" description="Helical" evidence="2">
    <location>
        <begin position="189"/>
        <end position="209"/>
    </location>
</feature>
<feature type="transmembrane region" description="Helical" evidence="2">
    <location>
        <begin position="166"/>
        <end position="183"/>
    </location>
</feature>
<feature type="transmembrane region" description="Helical" evidence="2">
    <location>
        <begin position="21"/>
        <end position="43"/>
    </location>
</feature>
<feature type="transmembrane region" description="Helical" evidence="2">
    <location>
        <begin position="249"/>
        <end position="271"/>
    </location>
</feature>
<feature type="transmembrane region" description="Helical" evidence="2">
    <location>
        <begin position="106"/>
        <end position="129"/>
    </location>
</feature>
<dbReference type="Pfam" id="PF01734">
    <property type="entry name" value="Patatin"/>
    <property type="match status" value="1"/>
</dbReference>
<evidence type="ECO:0000313" key="4">
    <source>
        <dbReference type="EMBL" id="OQP54798.1"/>
    </source>
</evidence>
<comment type="caution">
    <text evidence="4">The sequence shown here is derived from an EMBL/GenBank/DDBJ whole genome shotgun (WGS) entry which is preliminary data.</text>
</comment>